<dbReference type="InterPro" id="IPR019885">
    <property type="entry name" value="Tscrpt_reg_HTH_AsnC-type_CS"/>
</dbReference>
<dbReference type="Pfam" id="PF01037">
    <property type="entry name" value="AsnC_trans_reg"/>
    <property type="match status" value="1"/>
</dbReference>
<dbReference type="SMART" id="SM00344">
    <property type="entry name" value="HTH_ASNC"/>
    <property type="match status" value="1"/>
</dbReference>
<dbReference type="Proteomes" id="UP000286100">
    <property type="component" value="Unassembled WGS sequence"/>
</dbReference>
<dbReference type="OrthoDB" id="9813313at2"/>
<keyword evidence="1" id="KW-0805">Transcription regulation</keyword>
<dbReference type="CDD" id="cd00090">
    <property type="entry name" value="HTH_ARSR"/>
    <property type="match status" value="1"/>
</dbReference>
<dbReference type="PRINTS" id="PR00033">
    <property type="entry name" value="HTHASNC"/>
</dbReference>
<dbReference type="InterPro" id="IPR036390">
    <property type="entry name" value="WH_DNA-bd_sf"/>
</dbReference>
<feature type="domain" description="HTH asnC-type" evidence="4">
    <location>
        <begin position="23"/>
        <end position="86"/>
    </location>
</feature>
<evidence type="ECO:0000313" key="6">
    <source>
        <dbReference type="Proteomes" id="UP000286100"/>
    </source>
</evidence>
<accession>A0A418WN85</accession>
<dbReference type="Gene3D" id="1.10.10.10">
    <property type="entry name" value="Winged helix-like DNA-binding domain superfamily/Winged helix DNA-binding domain"/>
    <property type="match status" value="1"/>
</dbReference>
<dbReference type="GO" id="GO:0005829">
    <property type="term" value="C:cytosol"/>
    <property type="evidence" value="ECO:0007669"/>
    <property type="project" value="TreeGrafter"/>
</dbReference>
<evidence type="ECO:0000256" key="3">
    <source>
        <dbReference type="ARBA" id="ARBA00023163"/>
    </source>
</evidence>
<evidence type="ECO:0000256" key="2">
    <source>
        <dbReference type="ARBA" id="ARBA00023125"/>
    </source>
</evidence>
<dbReference type="InterPro" id="IPR019888">
    <property type="entry name" value="Tscrpt_reg_AsnC-like"/>
</dbReference>
<dbReference type="PANTHER" id="PTHR30154:SF34">
    <property type="entry name" value="TRANSCRIPTIONAL REGULATOR AZLB"/>
    <property type="match status" value="1"/>
</dbReference>
<dbReference type="InterPro" id="IPR011991">
    <property type="entry name" value="ArsR-like_HTH"/>
</dbReference>
<dbReference type="SUPFAM" id="SSF46785">
    <property type="entry name" value="Winged helix' DNA-binding domain"/>
    <property type="match status" value="1"/>
</dbReference>
<dbReference type="InterPro" id="IPR019887">
    <property type="entry name" value="Tscrpt_reg_AsnC/Lrp_C"/>
</dbReference>
<dbReference type="GO" id="GO:0006355">
    <property type="term" value="P:regulation of DNA-templated transcription"/>
    <property type="evidence" value="ECO:0007669"/>
    <property type="project" value="UniProtKB-ARBA"/>
</dbReference>
<dbReference type="Pfam" id="PF13412">
    <property type="entry name" value="HTH_24"/>
    <property type="match status" value="1"/>
</dbReference>
<dbReference type="PANTHER" id="PTHR30154">
    <property type="entry name" value="LEUCINE-RESPONSIVE REGULATORY PROTEIN"/>
    <property type="match status" value="1"/>
</dbReference>
<keyword evidence="2" id="KW-0238">DNA-binding</keyword>
<dbReference type="Gene3D" id="3.30.70.920">
    <property type="match status" value="1"/>
</dbReference>
<dbReference type="EMBL" id="QYUM01000003">
    <property type="protein sequence ID" value="RJF91457.1"/>
    <property type="molecule type" value="Genomic_DNA"/>
</dbReference>
<dbReference type="PROSITE" id="PS00519">
    <property type="entry name" value="HTH_ASNC_1"/>
    <property type="match status" value="1"/>
</dbReference>
<evidence type="ECO:0000256" key="1">
    <source>
        <dbReference type="ARBA" id="ARBA00023015"/>
    </source>
</evidence>
<gene>
    <name evidence="5" type="ORF">D3876_08475</name>
</gene>
<organism evidence="5 6">
    <name type="scientific">Sphingomonas cavernae</name>
    <dbReference type="NCBI Taxonomy" id="2320861"/>
    <lineage>
        <taxon>Bacteria</taxon>
        <taxon>Pseudomonadati</taxon>
        <taxon>Pseudomonadota</taxon>
        <taxon>Alphaproteobacteria</taxon>
        <taxon>Sphingomonadales</taxon>
        <taxon>Sphingomonadaceae</taxon>
        <taxon>Sphingomonas</taxon>
    </lineage>
</organism>
<name>A0A418WN85_9SPHN</name>
<dbReference type="InterPro" id="IPR036388">
    <property type="entry name" value="WH-like_DNA-bd_sf"/>
</dbReference>
<sequence>MRSRSRIAKKQHRRRNLTSTPTLDAYDLKILKKLSIDGRITWSDLAEDIGLSLTPTIRRVRQLEEAGYISGYFARLDEKLLAGGMIVFVSVTLERQVREVLDAFEAGVIDMPEIMSGFLMSGGSDYLLRSVVRDLDHYRAFLDELTRLPGVAHIQSSFALNSFVNRPSPLIRAAN</sequence>
<dbReference type="GO" id="GO:0043200">
    <property type="term" value="P:response to amino acid"/>
    <property type="evidence" value="ECO:0007669"/>
    <property type="project" value="TreeGrafter"/>
</dbReference>
<protein>
    <submittedName>
        <fullName evidence="5">Lrp/AsnC family transcriptional regulator</fullName>
    </submittedName>
</protein>
<dbReference type="GO" id="GO:0043565">
    <property type="term" value="F:sequence-specific DNA binding"/>
    <property type="evidence" value="ECO:0007669"/>
    <property type="project" value="InterPro"/>
</dbReference>
<dbReference type="InterPro" id="IPR000485">
    <property type="entry name" value="AsnC-type_HTH_dom"/>
</dbReference>
<proteinExistence type="predicted"/>
<keyword evidence="3" id="KW-0804">Transcription</keyword>
<keyword evidence="6" id="KW-1185">Reference proteome</keyword>
<comment type="caution">
    <text evidence="5">The sequence shown here is derived from an EMBL/GenBank/DDBJ whole genome shotgun (WGS) entry which is preliminary data.</text>
</comment>
<dbReference type="SUPFAM" id="SSF54909">
    <property type="entry name" value="Dimeric alpha+beta barrel"/>
    <property type="match status" value="1"/>
</dbReference>
<reference evidence="5 6" key="1">
    <citation type="submission" date="2018-09" db="EMBL/GenBank/DDBJ databases">
        <authorList>
            <person name="Zhu H."/>
        </authorList>
    </citation>
    <scope>NUCLEOTIDE SEQUENCE [LARGE SCALE GENOMIC DNA]</scope>
    <source>
        <strain evidence="5 6">K2R01-6</strain>
    </source>
</reference>
<evidence type="ECO:0000313" key="5">
    <source>
        <dbReference type="EMBL" id="RJF91457.1"/>
    </source>
</evidence>
<dbReference type="AlphaFoldDB" id="A0A418WN85"/>
<evidence type="ECO:0000259" key="4">
    <source>
        <dbReference type="PROSITE" id="PS50956"/>
    </source>
</evidence>
<dbReference type="InterPro" id="IPR011008">
    <property type="entry name" value="Dimeric_a/b-barrel"/>
</dbReference>
<dbReference type="PROSITE" id="PS50956">
    <property type="entry name" value="HTH_ASNC_2"/>
    <property type="match status" value="1"/>
</dbReference>